<dbReference type="EMBL" id="JBBMQX010000009">
    <property type="protein sequence ID" value="MEM5533396.1"/>
    <property type="molecule type" value="Genomic_DNA"/>
</dbReference>
<organism evidence="2 3">
    <name type="scientific">Pseudoalteromonas arctica</name>
    <dbReference type="NCBI Taxonomy" id="394751"/>
    <lineage>
        <taxon>Bacteria</taxon>
        <taxon>Pseudomonadati</taxon>
        <taxon>Pseudomonadota</taxon>
        <taxon>Gammaproteobacteria</taxon>
        <taxon>Alteromonadales</taxon>
        <taxon>Pseudoalteromonadaceae</taxon>
        <taxon>Pseudoalteromonas</taxon>
    </lineage>
</organism>
<name>A0ABU9TI49_9GAMM</name>
<feature type="coiled-coil region" evidence="1">
    <location>
        <begin position="105"/>
        <end position="139"/>
    </location>
</feature>
<evidence type="ECO:0000313" key="3">
    <source>
        <dbReference type="Proteomes" id="UP001457661"/>
    </source>
</evidence>
<gene>
    <name evidence="2" type="ORF">WNY57_13250</name>
</gene>
<dbReference type="RefSeq" id="WP_342879928.1">
    <property type="nucleotide sequence ID" value="NZ_JBBMQX010000009.1"/>
</dbReference>
<protein>
    <submittedName>
        <fullName evidence="2">Uncharacterized protein</fullName>
    </submittedName>
</protein>
<keyword evidence="1" id="KW-0175">Coiled coil</keyword>
<keyword evidence="3" id="KW-1185">Reference proteome</keyword>
<evidence type="ECO:0000313" key="2">
    <source>
        <dbReference type="EMBL" id="MEM5533396.1"/>
    </source>
</evidence>
<reference evidence="2 3" key="1">
    <citation type="submission" date="2024-03" db="EMBL/GenBank/DDBJ databases">
        <title>Community enrichment and isolation of bacterial strains for fucoidan degradation.</title>
        <authorList>
            <person name="Sichert A."/>
        </authorList>
    </citation>
    <scope>NUCLEOTIDE SEQUENCE [LARGE SCALE GENOMIC DNA]</scope>
    <source>
        <strain evidence="2 3">AS26</strain>
    </source>
</reference>
<evidence type="ECO:0000256" key="1">
    <source>
        <dbReference type="SAM" id="Coils"/>
    </source>
</evidence>
<comment type="caution">
    <text evidence="2">The sequence shown here is derived from an EMBL/GenBank/DDBJ whole genome shotgun (WGS) entry which is preliminary data.</text>
</comment>
<proteinExistence type="predicted"/>
<dbReference type="Proteomes" id="UP001457661">
    <property type="component" value="Unassembled WGS sequence"/>
</dbReference>
<sequence>MKISEKKRASIKALEKLLTNLNDASEPNNKEDISLLLELLSSQRKLATYENKEFGIISSSLNTLKSHADIFLPDGYHGLNLLRITALNKQQQLKIKPAENNKTTKKGIILKLRESESDVEKLRQQNMQLVLVLQDLKRMSINYASKASLETLNLCKKEIKIINSKLFFINANE</sequence>
<accession>A0ABU9TI49</accession>